<evidence type="ECO:0000313" key="3">
    <source>
        <dbReference type="Proteomes" id="UP000054928"/>
    </source>
</evidence>
<feature type="compositionally biased region" description="Basic and acidic residues" evidence="1">
    <location>
        <begin position="122"/>
        <end position="138"/>
    </location>
</feature>
<dbReference type="Proteomes" id="UP000054928">
    <property type="component" value="Unassembled WGS sequence"/>
</dbReference>
<accession>A0A0P1A9L2</accession>
<evidence type="ECO:0000313" key="2">
    <source>
        <dbReference type="EMBL" id="CEG37501.1"/>
    </source>
</evidence>
<dbReference type="GeneID" id="36400337"/>
<name>A0A0P1A9L2_PLAHL</name>
<feature type="compositionally biased region" description="Basic and acidic residues" evidence="1">
    <location>
        <begin position="81"/>
        <end position="96"/>
    </location>
</feature>
<dbReference type="RefSeq" id="XP_024573870.1">
    <property type="nucleotide sequence ID" value="XM_024722833.1"/>
</dbReference>
<sequence length="172" mass="19384">MESRLSTRREGVALGANLPRVSGIAEDNDNEDEKIYYGFGVFMGLPLAELKAIKEKFVEQQALTGEPPQRTLPHPAVTDGLTHHIEDDEGVRENQDSLRMVPTHTQQQQPQHPSHVNGYETPRSDSQSREYGNERDRYSQGQLNVERDEGGDNSDTSDEFGQKSHSLNFILH</sequence>
<keyword evidence="3" id="KW-1185">Reference proteome</keyword>
<dbReference type="EMBL" id="CCYD01000288">
    <property type="protein sequence ID" value="CEG37501.1"/>
    <property type="molecule type" value="Genomic_DNA"/>
</dbReference>
<evidence type="ECO:0000256" key="1">
    <source>
        <dbReference type="SAM" id="MobiDB-lite"/>
    </source>
</evidence>
<reference evidence="3" key="1">
    <citation type="submission" date="2014-09" db="EMBL/GenBank/DDBJ databases">
        <authorList>
            <person name="Sharma Rahul"/>
            <person name="Thines Marco"/>
        </authorList>
    </citation>
    <scope>NUCLEOTIDE SEQUENCE [LARGE SCALE GENOMIC DNA]</scope>
</reference>
<feature type="compositionally biased region" description="Polar residues" evidence="1">
    <location>
        <begin position="163"/>
        <end position="172"/>
    </location>
</feature>
<protein>
    <submittedName>
        <fullName evidence="2">Uncharacterized protein</fullName>
    </submittedName>
</protein>
<feature type="compositionally biased region" description="Low complexity" evidence="1">
    <location>
        <begin position="102"/>
        <end position="113"/>
    </location>
</feature>
<feature type="region of interest" description="Disordered" evidence="1">
    <location>
        <begin position="64"/>
        <end position="172"/>
    </location>
</feature>
<proteinExistence type="predicted"/>
<organism evidence="2 3">
    <name type="scientific">Plasmopara halstedii</name>
    <name type="common">Downy mildew of sunflower</name>
    <dbReference type="NCBI Taxonomy" id="4781"/>
    <lineage>
        <taxon>Eukaryota</taxon>
        <taxon>Sar</taxon>
        <taxon>Stramenopiles</taxon>
        <taxon>Oomycota</taxon>
        <taxon>Peronosporomycetes</taxon>
        <taxon>Peronosporales</taxon>
        <taxon>Peronosporaceae</taxon>
        <taxon>Plasmopara</taxon>
    </lineage>
</organism>
<dbReference type="AlphaFoldDB" id="A0A0P1A9L2"/>
<dbReference type="OMA" id="SAMAMEN"/>
<dbReference type="OrthoDB" id="168085at2759"/>